<gene>
    <name evidence="3" type="ORF">CBW46_013875</name>
</gene>
<sequence>MDSRAKLVANEEQAIQEIRAFQREGYSLSEIYVLAHNERTTTGLSELMRTNTVGLYEEGIADSFANLFRSKGDQLRSKMHALGLSKTEADHYERELDKDKILVLVWFDDSNDDELQVERLAQRRHQQSAGTMYAGGRPGPGGTW</sequence>
<dbReference type="EMBL" id="NHRJ02000008">
    <property type="protein sequence ID" value="PZE20236.1"/>
    <property type="molecule type" value="Genomic_DNA"/>
</dbReference>
<dbReference type="Pfam" id="PF11181">
    <property type="entry name" value="YflT"/>
    <property type="match status" value="1"/>
</dbReference>
<dbReference type="OrthoDB" id="2353304at2"/>
<protein>
    <recommendedName>
        <fullName evidence="2">General stress protein 17M-like domain-containing protein</fullName>
    </recommendedName>
</protein>
<dbReference type="AlphaFoldDB" id="A0A2W1NR76"/>
<dbReference type="RefSeq" id="WP_089200606.1">
    <property type="nucleotide sequence ID" value="NZ_NHRJ02000008.1"/>
</dbReference>
<evidence type="ECO:0000313" key="3">
    <source>
        <dbReference type="EMBL" id="PZE20236.1"/>
    </source>
</evidence>
<feature type="domain" description="General stress protein 17M-like" evidence="2">
    <location>
        <begin position="5"/>
        <end position="98"/>
    </location>
</feature>
<proteinExistence type="predicted"/>
<name>A0A2W1NR76_PAEXE</name>
<evidence type="ECO:0000313" key="4">
    <source>
        <dbReference type="Proteomes" id="UP000214746"/>
    </source>
</evidence>
<accession>A0A2W1NR76</accession>
<comment type="caution">
    <text evidence="3">The sequence shown here is derived from an EMBL/GenBank/DDBJ whole genome shotgun (WGS) entry which is preliminary data.</text>
</comment>
<reference evidence="3" key="1">
    <citation type="submission" date="2018-06" db="EMBL/GenBank/DDBJ databases">
        <title>Paenibacillus xerothermodurans sp. nov. an extremely dry heat resistant spore forming bacterium isolated from the soil of Cape Canaveral, Florida.</title>
        <authorList>
            <person name="Seuylemezian A."/>
            <person name="Kaur N."/>
            <person name="Patil P."/>
            <person name="Patil P."/>
            <person name="Mayilraj S."/>
            <person name="Vaishampayan P."/>
        </authorList>
    </citation>
    <scope>NUCLEOTIDE SEQUENCE [LARGE SCALE GENOMIC DNA]</scope>
    <source>
        <strain evidence="3">ATCC 27380</strain>
    </source>
</reference>
<feature type="region of interest" description="Disordered" evidence="1">
    <location>
        <begin position="123"/>
        <end position="144"/>
    </location>
</feature>
<evidence type="ECO:0000256" key="1">
    <source>
        <dbReference type="SAM" id="MobiDB-lite"/>
    </source>
</evidence>
<dbReference type="Proteomes" id="UP000214746">
    <property type="component" value="Unassembled WGS sequence"/>
</dbReference>
<keyword evidence="4" id="KW-1185">Reference proteome</keyword>
<organism evidence="3 4">
    <name type="scientific">Paenibacillus xerothermodurans</name>
    <dbReference type="NCBI Taxonomy" id="1977292"/>
    <lineage>
        <taxon>Bacteria</taxon>
        <taxon>Bacillati</taxon>
        <taxon>Bacillota</taxon>
        <taxon>Bacilli</taxon>
        <taxon>Bacillales</taxon>
        <taxon>Paenibacillaceae</taxon>
        <taxon>Paenibacillus</taxon>
    </lineage>
</organism>
<dbReference type="InterPro" id="IPR025889">
    <property type="entry name" value="GSP17M-like_dom"/>
</dbReference>
<evidence type="ECO:0000259" key="2">
    <source>
        <dbReference type="Pfam" id="PF11181"/>
    </source>
</evidence>